<comment type="caution">
    <text evidence="1">The sequence shown here is derived from an EMBL/GenBank/DDBJ whole genome shotgun (WGS) entry which is preliminary data.</text>
</comment>
<reference evidence="1 2" key="1">
    <citation type="submission" date="2023-01" db="EMBL/GenBank/DDBJ databases">
        <title>Vibrio sp. KJ40-1 sp.nov, isolated from marine algae.</title>
        <authorList>
            <person name="Butt M."/>
            <person name="Kim J.M.J."/>
            <person name="Jeon C.O.C."/>
        </authorList>
    </citation>
    <scope>NUCLEOTIDE SEQUENCE [LARGE SCALE GENOMIC DNA]</scope>
    <source>
        <strain evidence="1 2">KJ40-1</strain>
    </source>
</reference>
<protein>
    <submittedName>
        <fullName evidence="1">Uncharacterized protein</fullName>
    </submittedName>
</protein>
<dbReference type="Gene3D" id="2.60.120.200">
    <property type="match status" value="1"/>
</dbReference>
<dbReference type="Proteomes" id="UP001210678">
    <property type="component" value="Unassembled WGS sequence"/>
</dbReference>
<dbReference type="RefSeq" id="WP_272135859.1">
    <property type="nucleotide sequence ID" value="NZ_JAQLOI010000001.1"/>
</dbReference>
<gene>
    <name evidence="1" type="ORF">PGX00_10230</name>
</gene>
<evidence type="ECO:0000313" key="1">
    <source>
        <dbReference type="EMBL" id="MDB1124001.1"/>
    </source>
</evidence>
<evidence type="ECO:0000313" key="2">
    <source>
        <dbReference type="Proteomes" id="UP001210678"/>
    </source>
</evidence>
<dbReference type="InterPro" id="IPR013320">
    <property type="entry name" value="ConA-like_dom_sf"/>
</dbReference>
<name>A0ABT4YR14_9VIBR</name>
<organism evidence="1 2">
    <name type="scientific">Vibrio algarum</name>
    <dbReference type="NCBI Taxonomy" id="3020714"/>
    <lineage>
        <taxon>Bacteria</taxon>
        <taxon>Pseudomonadati</taxon>
        <taxon>Pseudomonadota</taxon>
        <taxon>Gammaproteobacteria</taxon>
        <taxon>Vibrionales</taxon>
        <taxon>Vibrionaceae</taxon>
        <taxon>Vibrio</taxon>
    </lineage>
</organism>
<proteinExistence type="predicted"/>
<dbReference type="PROSITE" id="PS51257">
    <property type="entry name" value="PROKAR_LIPOPROTEIN"/>
    <property type="match status" value="1"/>
</dbReference>
<dbReference type="SUPFAM" id="SSF49899">
    <property type="entry name" value="Concanavalin A-like lectins/glucanases"/>
    <property type="match status" value="2"/>
</dbReference>
<dbReference type="EMBL" id="JAQLOI010000001">
    <property type="protein sequence ID" value="MDB1124001.1"/>
    <property type="molecule type" value="Genomic_DNA"/>
</dbReference>
<accession>A0ABT4YR14</accession>
<keyword evidence="2" id="KW-1185">Reference proteome</keyword>
<sequence>MKSMKLTAVVLLTGLLFGCNTELRDKTGTETEKESKSPLLGGYWELGNGQSALRSTKSGNLPNVYVFEGTSQKYYNDDENFGSYTIYPSSMTEDIDGKKLSFKYHSNDSDPSDTTDVTGIYSVSSGNLVISGTNLGELAGVDHSDDTLISAAILTANKEAGDNNVVHILDTNNLGTNEDTGELRIKLVDSTTVSEITSGKLTVDVIYQEDADTTQEADGTSDNAYISLYASGTSTSYLHGEVALEKGSIKYRDASKTLTETGGTFKLGETLNVEITWEPNSFSFSVNGVEYVTGGAVTDGTAVTTIALRLGSNGDTTNYELMADNLVVYSNDSGNETIVLEESFDSYAAGLDLSTVYNSSTNEATILTEAGGAEEPTDPTDPSIPQDVADDFESYTVGSLISEANSDWITANIKDNSDGLGTTTAEVTDRQAAAGTQSLYLADNHTGSKPFAMRAFSAPASSGSVSLNAYFPSTNSKSTYINIGNGKNNANRYFELNQSGTNLKYESGDSDITLVSNLALDTWHTLTLTWTDAGLVTVAINGDIVAKDIEQSTTGLDSTIVPSQLTLVTGDNSGNSNIAYFDNLDSELF</sequence>